<reference evidence="15" key="1">
    <citation type="submission" date="2016-02" db="EMBL/GenBank/DDBJ databases">
        <title>Draft genome sequence of Microdochium bolleyi, a fungal endophyte of beachgrass.</title>
        <authorList>
            <consortium name="DOE Joint Genome Institute"/>
            <person name="David A.S."/>
            <person name="May G."/>
            <person name="Haridas S."/>
            <person name="Lim J."/>
            <person name="Wang M."/>
            <person name="Labutti K."/>
            <person name="Lipzen A."/>
            <person name="Barry K."/>
            <person name="Grigoriev I.V."/>
        </authorList>
    </citation>
    <scope>NUCLEOTIDE SEQUENCE [LARGE SCALE GENOMIC DNA]</scope>
    <source>
        <strain evidence="15">J235TASD1</strain>
    </source>
</reference>
<evidence type="ECO:0000256" key="12">
    <source>
        <dbReference type="SAM" id="MobiDB-lite"/>
    </source>
</evidence>
<keyword evidence="7 13" id="KW-1133">Transmembrane helix</keyword>
<feature type="transmembrane region" description="Helical" evidence="13">
    <location>
        <begin position="12"/>
        <end position="31"/>
    </location>
</feature>
<dbReference type="AlphaFoldDB" id="A0A136JJG2"/>
<dbReference type="PANTHER" id="PTHR12714">
    <property type="entry name" value="PROTEIN-S ISOPRENYLCYSTEINE O-METHYLTRANSFERASE"/>
    <property type="match status" value="1"/>
</dbReference>
<keyword evidence="6" id="KW-0256">Endoplasmic reticulum</keyword>
<sequence>MASVIPVPASASQAVLAATIIAAAWLTFVGVTPPRNPSSSSEAAADAAGKPDTKTNNDKKANKRKSPDDFIRSINLTTRFGPSLVFSHIAFFAAYTAFLAYNFDPAAQSLRLSPGTRSWAAPYCSLPPPTTTKPFGSNNNGLNPSLLSWHPFVFLPLSIIILIGAPLRLIPYSALAQNFTFALAEPDRLVTTGIYGLVQHPSYTGLAALFFGNSVLYYRYDTPMLACLVPPEWYPWVKMFVLGFIWPSFVLAGVFGISVRVRQEERMLKDKFGREWVEWHTKTARFIPGVF</sequence>
<feature type="transmembrane region" description="Helical" evidence="13">
    <location>
        <begin position="149"/>
        <end position="170"/>
    </location>
</feature>
<keyword evidence="15" id="KW-1185">Reference proteome</keyword>
<keyword evidence="9 13" id="KW-0472">Membrane</keyword>
<evidence type="ECO:0000256" key="5">
    <source>
        <dbReference type="ARBA" id="ARBA00022692"/>
    </source>
</evidence>
<dbReference type="EMBL" id="KQ964245">
    <property type="protein sequence ID" value="KXJ97282.1"/>
    <property type="molecule type" value="Genomic_DNA"/>
</dbReference>
<evidence type="ECO:0008006" key="16">
    <source>
        <dbReference type="Google" id="ProtNLM"/>
    </source>
</evidence>
<organism evidence="14 15">
    <name type="scientific">Microdochium bolleyi</name>
    <dbReference type="NCBI Taxonomy" id="196109"/>
    <lineage>
        <taxon>Eukaryota</taxon>
        <taxon>Fungi</taxon>
        <taxon>Dikarya</taxon>
        <taxon>Ascomycota</taxon>
        <taxon>Pezizomycotina</taxon>
        <taxon>Sordariomycetes</taxon>
        <taxon>Xylariomycetidae</taxon>
        <taxon>Xylariales</taxon>
        <taxon>Microdochiaceae</taxon>
        <taxon>Microdochium</taxon>
    </lineage>
</organism>
<gene>
    <name evidence="14" type="ORF">Micbo1qcDRAFT_211534</name>
</gene>
<dbReference type="InParanoid" id="A0A136JJG2"/>
<feature type="transmembrane region" description="Helical" evidence="13">
    <location>
        <begin position="240"/>
        <end position="261"/>
    </location>
</feature>
<dbReference type="PANTHER" id="PTHR12714:SF9">
    <property type="entry name" value="PROTEIN-S-ISOPRENYLCYSTEINE O-METHYLTRANSFERASE"/>
    <property type="match status" value="1"/>
</dbReference>
<dbReference type="OrthoDB" id="422086at2759"/>
<keyword evidence="2" id="KW-0444">Lipid biosynthesis</keyword>
<feature type="transmembrane region" description="Helical" evidence="13">
    <location>
        <begin position="80"/>
        <end position="101"/>
    </location>
</feature>
<dbReference type="UniPathway" id="UPA00753"/>
<keyword evidence="11" id="KW-1208">Phospholipid metabolism</keyword>
<dbReference type="GO" id="GO:0006656">
    <property type="term" value="P:phosphatidylcholine biosynthetic process"/>
    <property type="evidence" value="ECO:0007669"/>
    <property type="project" value="UniProtKB-UniPathway"/>
</dbReference>
<keyword evidence="3" id="KW-0808">Transferase</keyword>
<feature type="compositionally biased region" description="Low complexity" evidence="12">
    <location>
        <begin position="38"/>
        <end position="48"/>
    </location>
</feature>
<dbReference type="STRING" id="196109.A0A136JJG2"/>
<evidence type="ECO:0000256" key="4">
    <source>
        <dbReference type="ARBA" id="ARBA00022691"/>
    </source>
</evidence>
<dbReference type="GO" id="GO:0004671">
    <property type="term" value="F:protein C-terminal S-isoprenylcysteine carboxyl O-methyltransferase activity"/>
    <property type="evidence" value="ECO:0007669"/>
    <property type="project" value="TreeGrafter"/>
</dbReference>
<evidence type="ECO:0000256" key="10">
    <source>
        <dbReference type="ARBA" id="ARBA00023209"/>
    </source>
</evidence>
<feature type="region of interest" description="Disordered" evidence="12">
    <location>
        <begin position="37"/>
        <end position="66"/>
    </location>
</feature>
<dbReference type="GO" id="GO:0032259">
    <property type="term" value="P:methylation"/>
    <property type="evidence" value="ECO:0007669"/>
    <property type="project" value="UniProtKB-KW"/>
</dbReference>
<accession>A0A136JJG2</accession>
<evidence type="ECO:0000256" key="8">
    <source>
        <dbReference type="ARBA" id="ARBA00023098"/>
    </source>
</evidence>
<evidence type="ECO:0000256" key="6">
    <source>
        <dbReference type="ARBA" id="ARBA00022824"/>
    </source>
</evidence>
<evidence type="ECO:0000256" key="3">
    <source>
        <dbReference type="ARBA" id="ARBA00022603"/>
    </source>
</evidence>
<evidence type="ECO:0000256" key="9">
    <source>
        <dbReference type="ARBA" id="ARBA00023136"/>
    </source>
</evidence>
<evidence type="ECO:0000256" key="7">
    <source>
        <dbReference type="ARBA" id="ARBA00022989"/>
    </source>
</evidence>
<dbReference type="GO" id="GO:0005783">
    <property type="term" value="C:endoplasmic reticulum"/>
    <property type="evidence" value="ECO:0007669"/>
    <property type="project" value="TreeGrafter"/>
</dbReference>
<dbReference type="Proteomes" id="UP000070501">
    <property type="component" value="Unassembled WGS sequence"/>
</dbReference>
<feature type="compositionally biased region" description="Basic and acidic residues" evidence="12">
    <location>
        <begin position="49"/>
        <end position="66"/>
    </location>
</feature>
<keyword evidence="8" id="KW-0443">Lipid metabolism</keyword>
<keyword evidence="5 13" id="KW-0812">Transmembrane</keyword>
<evidence type="ECO:0000256" key="2">
    <source>
        <dbReference type="ARBA" id="ARBA00022516"/>
    </source>
</evidence>
<keyword evidence="10" id="KW-0594">Phospholipid biosynthesis</keyword>
<dbReference type="Pfam" id="PF04191">
    <property type="entry name" value="PEMT"/>
    <property type="match status" value="1"/>
</dbReference>
<evidence type="ECO:0000256" key="13">
    <source>
        <dbReference type="SAM" id="Phobius"/>
    </source>
</evidence>
<protein>
    <recommendedName>
        <fullName evidence="16">Protein-S-isoprenylcysteine O-methyltransferase</fullName>
    </recommendedName>
</protein>
<keyword evidence="3" id="KW-0489">Methyltransferase</keyword>
<evidence type="ECO:0000313" key="14">
    <source>
        <dbReference type="EMBL" id="KXJ97282.1"/>
    </source>
</evidence>
<keyword evidence="4" id="KW-0949">S-adenosyl-L-methionine</keyword>
<comment type="subcellular location">
    <subcellularLocation>
        <location evidence="1">Endomembrane system</location>
        <topology evidence="1">Multi-pass membrane protein</topology>
    </subcellularLocation>
</comment>
<evidence type="ECO:0000256" key="11">
    <source>
        <dbReference type="ARBA" id="ARBA00023264"/>
    </source>
</evidence>
<dbReference type="Gene3D" id="1.20.120.1630">
    <property type="match status" value="1"/>
</dbReference>
<proteinExistence type="predicted"/>
<name>A0A136JJG2_9PEZI</name>
<evidence type="ECO:0000256" key="1">
    <source>
        <dbReference type="ARBA" id="ARBA00004127"/>
    </source>
</evidence>
<evidence type="ECO:0000313" key="15">
    <source>
        <dbReference type="Proteomes" id="UP000070501"/>
    </source>
</evidence>
<dbReference type="InterPro" id="IPR007318">
    <property type="entry name" value="Phopholipid_MeTrfase"/>
</dbReference>